<dbReference type="AlphaFoldDB" id="A0A6M4H235"/>
<dbReference type="KEGG" id="upl:DSM104440_00195"/>
<accession>A0A6M4H235</accession>
<dbReference type="Proteomes" id="UP000503096">
    <property type="component" value="Chromosome"/>
</dbReference>
<sequence>MFSVKELPQEPDEGDRRLGALIGVLTVIGTALLPALVLFIVTLDLRGHWHLWNYFEAVHIWGPILALAAAVLGYRLGTSRAAEFAGHLWFTERPWNAWLSAKLWAVFLATASITTLLY</sequence>
<feature type="transmembrane region" description="Helical" evidence="1">
    <location>
        <begin position="20"/>
        <end position="45"/>
    </location>
</feature>
<protein>
    <submittedName>
        <fullName evidence="2">Uncharacterized protein</fullName>
    </submittedName>
</protein>
<evidence type="ECO:0000313" key="2">
    <source>
        <dbReference type="EMBL" id="QJR13412.1"/>
    </source>
</evidence>
<evidence type="ECO:0000256" key="1">
    <source>
        <dbReference type="SAM" id="Phobius"/>
    </source>
</evidence>
<keyword evidence="1" id="KW-0472">Membrane</keyword>
<evidence type="ECO:0000313" key="3">
    <source>
        <dbReference type="Proteomes" id="UP000503096"/>
    </source>
</evidence>
<proteinExistence type="predicted"/>
<organism evidence="2 3">
    <name type="scientific">Usitatibacter palustris</name>
    <dbReference type="NCBI Taxonomy" id="2732487"/>
    <lineage>
        <taxon>Bacteria</taxon>
        <taxon>Pseudomonadati</taxon>
        <taxon>Pseudomonadota</taxon>
        <taxon>Betaproteobacteria</taxon>
        <taxon>Nitrosomonadales</taxon>
        <taxon>Usitatibacteraceae</taxon>
        <taxon>Usitatibacter</taxon>
    </lineage>
</organism>
<name>A0A6M4H235_9PROT</name>
<reference evidence="2 3" key="1">
    <citation type="submission" date="2020-04" db="EMBL/GenBank/DDBJ databases">
        <title>Usitatibacter rugosus gen. nov., sp. nov. and Usitatibacter palustris sp. nov., novel members of Usitatibacteraceae fam. nov. within the order Nitrosomonadales isolated from soil.</title>
        <authorList>
            <person name="Huber K.J."/>
            <person name="Neumann-Schaal M."/>
            <person name="Geppert A."/>
            <person name="Luckner M."/>
            <person name="Wanner G."/>
            <person name="Overmann J."/>
        </authorList>
    </citation>
    <scope>NUCLEOTIDE SEQUENCE [LARGE SCALE GENOMIC DNA]</scope>
    <source>
        <strain evidence="2 3">Swamp67</strain>
    </source>
</reference>
<feature type="transmembrane region" description="Helical" evidence="1">
    <location>
        <begin position="57"/>
        <end position="77"/>
    </location>
</feature>
<keyword evidence="1" id="KW-1133">Transmembrane helix</keyword>
<gene>
    <name evidence="2" type="ORF">DSM104440_00195</name>
</gene>
<keyword evidence="3" id="KW-1185">Reference proteome</keyword>
<dbReference type="InParanoid" id="A0A6M4H235"/>
<dbReference type="EMBL" id="CP053073">
    <property type="protein sequence ID" value="QJR13412.1"/>
    <property type="molecule type" value="Genomic_DNA"/>
</dbReference>
<feature type="transmembrane region" description="Helical" evidence="1">
    <location>
        <begin position="97"/>
        <end position="117"/>
    </location>
</feature>
<keyword evidence="1" id="KW-0812">Transmembrane</keyword>